<dbReference type="PRINTS" id="PR00032">
    <property type="entry name" value="HTHARAC"/>
</dbReference>
<reference evidence="4 5" key="1">
    <citation type="journal article" date="2019" name="Int. J. Syst. Evol. Microbiol.">
        <title>Capsulimonas corticalis gen. nov., sp. nov., an aerobic capsulated bacterium, of a novel bacterial order, Capsulimonadales ord. nov., of the class Armatimonadia of the phylum Armatimonadetes.</title>
        <authorList>
            <person name="Li J."/>
            <person name="Kudo C."/>
            <person name="Tonouchi A."/>
        </authorList>
    </citation>
    <scope>NUCLEOTIDE SEQUENCE [LARGE SCALE GENOMIC DNA]</scope>
    <source>
        <strain evidence="4 5">AX-7</strain>
    </source>
</reference>
<dbReference type="InterPro" id="IPR009057">
    <property type="entry name" value="Homeodomain-like_sf"/>
</dbReference>
<keyword evidence="1" id="KW-0805">Transcription regulation</keyword>
<evidence type="ECO:0000256" key="1">
    <source>
        <dbReference type="ARBA" id="ARBA00023015"/>
    </source>
</evidence>
<dbReference type="SMART" id="SM00342">
    <property type="entry name" value="HTH_ARAC"/>
    <property type="match status" value="1"/>
</dbReference>
<dbReference type="KEGG" id="ccot:CCAX7_10620"/>
<evidence type="ECO:0000313" key="5">
    <source>
        <dbReference type="Proteomes" id="UP000287394"/>
    </source>
</evidence>
<dbReference type="InterPro" id="IPR018062">
    <property type="entry name" value="HTH_AraC-typ_CS"/>
</dbReference>
<dbReference type="PROSITE" id="PS01124">
    <property type="entry name" value="HTH_ARAC_FAMILY_2"/>
    <property type="match status" value="1"/>
</dbReference>
<dbReference type="OrthoDB" id="9780667at2"/>
<dbReference type="PANTHER" id="PTHR46796">
    <property type="entry name" value="HTH-TYPE TRANSCRIPTIONAL ACTIVATOR RHAS-RELATED"/>
    <property type="match status" value="1"/>
</dbReference>
<name>A0A402CUM0_9BACT</name>
<evidence type="ECO:0000256" key="3">
    <source>
        <dbReference type="ARBA" id="ARBA00023163"/>
    </source>
</evidence>
<dbReference type="AlphaFoldDB" id="A0A402CUM0"/>
<keyword evidence="2" id="KW-0238">DNA-binding</keyword>
<dbReference type="PROSITE" id="PS00041">
    <property type="entry name" value="HTH_ARAC_FAMILY_1"/>
    <property type="match status" value="1"/>
</dbReference>
<accession>A0A402CUM0</accession>
<protein>
    <submittedName>
        <fullName evidence="4">Uncharacterized protein</fullName>
    </submittedName>
</protein>
<dbReference type="GO" id="GO:0043565">
    <property type="term" value="F:sequence-specific DNA binding"/>
    <property type="evidence" value="ECO:0007669"/>
    <property type="project" value="InterPro"/>
</dbReference>
<dbReference type="EMBL" id="AP025739">
    <property type="protein sequence ID" value="BDI29011.1"/>
    <property type="molecule type" value="Genomic_DNA"/>
</dbReference>
<dbReference type="Gene3D" id="1.10.10.60">
    <property type="entry name" value="Homeodomain-like"/>
    <property type="match status" value="2"/>
</dbReference>
<evidence type="ECO:0000313" key="4">
    <source>
        <dbReference type="EMBL" id="BDI29011.1"/>
    </source>
</evidence>
<proteinExistence type="predicted"/>
<dbReference type="Pfam" id="PF12833">
    <property type="entry name" value="HTH_18"/>
    <property type="match status" value="1"/>
</dbReference>
<dbReference type="GO" id="GO:0003700">
    <property type="term" value="F:DNA-binding transcription factor activity"/>
    <property type="evidence" value="ECO:0007669"/>
    <property type="project" value="InterPro"/>
</dbReference>
<keyword evidence="5" id="KW-1185">Reference proteome</keyword>
<dbReference type="SUPFAM" id="SSF46689">
    <property type="entry name" value="Homeodomain-like"/>
    <property type="match status" value="2"/>
</dbReference>
<sequence length="273" mass="31318">MNIVTPLNSIQIQLIHANCLLITPDWWIMRDIQGPFWRFYMQWEAGVTVSIDGRATALEAERFYIIPGGARFSARTDWPMQQLFIHFDVIGLYGLKMRELFADLICLPAAFPLKEIAREISRRLQAGDPIDALMQTQIHAMLYTGLAQYLASLPQDRRDELGRHTLALAPLTPALNYIDAHLTEPLSNSALAELCFMSEGHFIRRFRAGVGQTPVQYILDRRAQQAARLLRMTDWSIERIAEETGFGSRYYFHRVFSRLIGVAPSAYRRSSER</sequence>
<dbReference type="InterPro" id="IPR020449">
    <property type="entry name" value="Tscrpt_reg_AraC-type_HTH"/>
</dbReference>
<gene>
    <name evidence="4" type="ORF">CCAX7_10620</name>
</gene>
<organism evidence="4 5">
    <name type="scientific">Capsulimonas corticalis</name>
    <dbReference type="NCBI Taxonomy" id="2219043"/>
    <lineage>
        <taxon>Bacteria</taxon>
        <taxon>Bacillati</taxon>
        <taxon>Armatimonadota</taxon>
        <taxon>Armatimonadia</taxon>
        <taxon>Capsulimonadales</taxon>
        <taxon>Capsulimonadaceae</taxon>
        <taxon>Capsulimonas</taxon>
    </lineage>
</organism>
<dbReference type="RefSeq" id="WP_119321061.1">
    <property type="nucleotide sequence ID" value="NZ_AP025739.1"/>
</dbReference>
<dbReference type="InterPro" id="IPR018060">
    <property type="entry name" value="HTH_AraC"/>
</dbReference>
<dbReference type="Proteomes" id="UP000287394">
    <property type="component" value="Chromosome"/>
</dbReference>
<keyword evidence="3" id="KW-0804">Transcription</keyword>
<evidence type="ECO:0000256" key="2">
    <source>
        <dbReference type="ARBA" id="ARBA00023125"/>
    </source>
</evidence>
<dbReference type="InterPro" id="IPR050204">
    <property type="entry name" value="AraC_XylS_family_regulators"/>
</dbReference>
<dbReference type="PANTHER" id="PTHR46796:SF14">
    <property type="entry name" value="TRANSCRIPTIONAL REGULATORY PROTEIN"/>
    <property type="match status" value="1"/>
</dbReference>